<dbReference type="PROSITE" id="PS51257">
    <property type="entry name" value="PROKAR_LIPOPROTEIN"/>
    <property type="match status" value="1"/>
</dbReference>
<dbReference type="AlphaFoldDB" id="A0A560EJD2"/>
<name>A0A560EJD2_9PROT</name>
<feature type="chain" id="PRO_5021770839" description="Lipoprotein" evidence="1">
    <location>
        <begin position="18"/>
        <end position="255"/>
    </location>
</feature>
<dbReference type="InterPro" id="IPR038531">
    <property type="entry name" value="NeuraminylLac-bd_hemagglutn_sf"/>
</dbReference>
<protein>
    <recommendedName>
        <fullName evidence="4">Lipoprotein</fullName>
    </recommendedName>
</protein>
<sequence length="255" mass="28146">MKLRGIFVFLVTASLLAGCVPAQQGPQTAAAVPNFVFTPPSTAPIKTNMSIGILKAEPLGNLWVEQITLQPGLPNQSTVTRPRMYVDQLLSSAQKDMEKILVAKGFPTAGTYPTLDEMTYSEKQRAVLILRPTFEVNANVVRQGYGSGQTATVSGTVTLEMIEPVTREKIWLKRLTLEPFTKVLPAKPVDFGSLFSVPPQTNDTQIQDNSLILLLNTFYATAMQKVWDHLDPQEIGDLKRQVDEVRKNSTHTAHP</sequence>
<dbReference type="SUPFAM" id="SSF159594">
    <property type="entry name" value="XCC0632-like"/>
    <property type="match status" value="1"/>
</dbReference>
<accession>A0A560EJD2</accession>
<proteinExistence type="predicted"/>
<organism evidence="2 3">
    <name type="scientific">Nitrospirillum amazonense</name>
    <dbReference type="NCBI Taxonomy" id="28077"/>
    <lineage>
        <taxon>Bacteria</taxon>
        <taxon>Pseudomonadati</taxon>
        <taxon>Pseudomonadota</taxon>
        <taxon>Alphaproteobacteria</taxon>
        <taxon>Rhodospirillales</taxon>
        <taxon>Azospirillaceae</taxon>
        <taxon>Nitrospirillum</taxon>
    </lineage>
</organism>
<gene>
    <name evidence="2" type="ORF">FBZ89_14219</name>
</gene>
<dbReference type="Gene3D" id="3.30.160.180">
    <property type="entry name" value="Putative neuraminyllactose-binding hemagglutinin homolog like domain"/>
    <property type="match status" value="1"/>
</dbReference>
<dbReference type="EMBL" id="VITN01000042">
    <property type="protein sequence ID" value="TWB09335.1"/>
    <property type="molecule type" value="Genomic_DNA"/>
</dbReference>
<dbReference type="Proteomes" id="UP000319859">
    <property type="component" value="Unassembled WGS sequence"/>
</dbReference>
<reference evidence="2 3" key="1">
    <citation type="submission" date="2019-06" db="EMBL/GenBank/DDBJ databases">
        <title>Genomic Encyclopedia of Type Strains, Phase IV (KMG-V): Genome sequencing to study the core and pangenomes of soil and plant-associated prokaryotes.</title>
        <authorList>
            <person name="Whitman W."/>
        </authorList>
    </citation>
    <scope>NUCLEOTIDE SEQUENCE [LARGE SCALE GENOMIC DNA]</scope>
    <source>
        <strain evidence="2 3">BR 11880</strain>
    </source>
</reference>
<evidence type="ECO:0008006" key="4">
    <source>
        <dbReference type="Google" id="ProtNLM"/>
    </source>
</evidence>
<evidence type="ECO:0000256" key="1">
    <source>
        <dbReference type="SAM" id="SignalP"/>
    </source>
</evidence>
<evidence type="ECO:0000313" key="2">
    <source>
        <dbReference type="EMBL" id="TWB09335.1"/>
    </source>
</evidence>
<keyword evidence="1" id="KW-0732">Signal</keyword>
<feature type="signal peptide" evidence="1">
    <location>
        <begin position="1"/>
        <end position="17"/>
    </location>
</feature>
<comment type="caution">
    <text evidence="2">The sequence shown here is derived from an EMBL/GenBank/DDBJ whole genome shotgun (WGS) entry which is preliminary data.</text>
</comment>
<evidence type="ECO:0000313" key="3">
    <source>
        <dbReference type="Proteomes" id="UP000319859"/>
    </source>
</evidence>